<accession>A0A9D1UCF7</accession>
<reference evidence="2" key="2">
    <citation type="submission" date="2021-04" db="EMBL/GenBank/DDBJ databases">
        <authorList>
            <person name="Gilroy R."/>
        </authorList>
    </citation>
    <scope>NUCLEOTIDE SEQUENCE</scope>
    <source>
        <strain evidence="2">CHK195-6426</strain>
    </source>
</reference>
<sequence length="761" mass="88106">MAGITLEKGKSIYEYGQPMTVLHLITNGRVKVSYPGGSYTLGKGDVIGICEICSEIHFLSYLALEDTSILTYTLNNVESLEDMLQKRSDLARLFLLSAFYQLNHLLDQCSLSELSCSNLYQNLLEDYEKYNSLCARYRIPPRALEGMESLTAYLGEEAPDIWLNSFYLGLQHIYTGEHYKPLVQEPGISLGFLRKCSLDFRKTYFGLDEQFHYRKQLTNLYFNENANDIFDLYTSLYYKLGPDCADTESVLSDINRMISQFESDPCLDAQMVEKRIQSFRKNLSLMKEPAAKKDEAAADTSLMQELAGSLNTILDFAGSDLELCSSFRQHVHSYKALPDKNSMEDECCSLRRKLTEEFNALYSLLFQRTLETSSVPKAVKMFLAFGYVDEELAGAENCALLYRLSETRTDRSEFGVYTFYDWLLAIFQGKKEPSRNEFDQDYSDYIHRQKASGNITEAEFKDLENNSMGKVNYELRNLFPPVNKMTFGRIATFCPIFISDNVLKDLNDSYVTLTKVGKAFEAIKKVDYSAFYRESLDYDHLDIMGKEPIHLEFLPDIILMPNVGIRGVMWQEIEGKYRNSSGRMFFSIFHMEDFVTSMIRLTGEFRWELCKRIQGARWNDISDRSLTSEYFDYIQFYRKNHELSNEAKEKVRSSLQRAKNSFKEMFVRDYITWIIFEGSGSPRLNKIARRILFTYCPFPADLMKTVSQNPFFSELMNRHRITTAQRLHHVDMLIKKIQNTGSPVPDTLVHERQFIEGTVSK</sequence>
<evidence type="ECO:0000313" key="2">
    <source>
        <dbReference type="EMBL" id="HIW81345.1"/>
    </source>
</evidence>
<dbReference type="Gene3D" id="2.60.120.10">
    <property type="entry name" value="Jelly Rolls"/>
    <property type="match status" value="1"/>
</dbReference>
<proteinExistence type="predicted"/>
<name>A0A9D1UCF7_9FIRM</name>
<reference evidence="2" key="1">
    <citation type="journal article" date="2021" name="PeerJ">
        <title>Extensive microbial diversity within the chicken gut microbiome revealed by metagenomics and culture.</title>
        <authorList>
            <person name="Gilroy R."/>
            <person name="Ravi A."/>
            <person name="Getino M."/>
            <person name="Pursley I."/>
            <person name="Horton D.L."/>
            <person name="Alikhan N.F."/>
            <person name="Baker D."/>
            <person name="Gharbi K."/>
            <person name="Hall N."/>
            <person name="Watson M."/>
            <person name="Adriaenssens E.M."/>
            <person name="Foster-Nyarko E."/>
            <person name="Jarju S."/>
            <person name="Secka A."/>
            <person name="Antonio M."/>
            <person name="Oren A."/>
            <person name="Chaudhuri R.R."/>
            <person name="La Ragione R."/>
            <person name="Hildebrand F."/>
            <person name="Pallen M.J."/>
        </authorList>
    </citation>
    <scope>NUCLEOTIDE SEQUENCE</scope>
    <source>
        <strain evidence="2">CHK195-6426</strain>
    </source>
</reference>
<dbReference type="AlphaFoldDB" id="A0A9D1UCF7"/>
<dbReference type="Proteomes" id="UP000824265">
    <property type="component" value="Unassembled WGS sequence"/>
</dbReference>
<dbReference type="EMBL" id="DXGH01000039">
    <property type="protein sequence ID" value="HIW81345.1"/>
    <property type="molecule type" value="Genomic_DNA"/>
</dbReference>
<evidence type="ECO:0000313" key="3">
    <source>
        <dbReference type="Proteomes" id="UP000824265"/>
    </source>
</evidence>
<dbReference type="PROSITE" id="PS50042">
    <property type="entry name" value="CNMP_BINDING_3"/>
    <property type="match status" value="1"/>
</dbReference>
<dbReference type="InterPro" id="IPR014710">
    <property type="entry name" value="RmlC-like_jellyroll"/>
</dbReference>
<dbReference type="InterPro" id="IPR018490">
    <property type="entry name" value="cNMP-bd_dom_sf"/>
</dbReference>
<feature type="domain" description="Cyclic nucleotide-binding" evidence="1">
    <location>
        <begin position="1"/>
        <end position="48"/>
    </location>
</feature>
<organism evidence="2 3">
    <name type="scientific">Candidatus Acetatifactor stercoripullorum</name>
    <dbReference type="NCBI Taxonomy" id="2838414"/>
    <lineage>
        <taxon>Bacteria</taxon>
        <taxon>Bacillati</taxon>
        <taxon>Bacillota</taxon>
        <taxon>Clostridia</taxon>
        <taxon>Lachnospirales</taxon>
        <taxon>Lachnospiraceae</taxon>
        <taxon>Acetatifactor</taxon>
    </lineage>
</organism>
<dbReference type="InterPro" id="IPR000595">
    <property type="entry name" value="cNMP-bd_dom"/>
</dbReference>
<dbReference type="SUPFAM" id="SSF51206">
    <property type="entry name" value="cAMP-binding domain-like"/>
    <property type="match status" value="1"/>
</dbReference>
<comment type="caution">
    <text evidence="2">The sequence shown here is derived from an EMBL/GenBank/DDBJ whole genome shotgun (WGS) entry which is preliminary data.</text>
</comment>
<protein>
    <recommendedName>
        <fullName evidence="1">Cyclic nucleotide-binding domain-containing protein</fullName>
    </recommendedName>
</protein>
<gene>
    <name evidence="2" type="ORF">H9742_07430</name>
</gene>
<evidence type="ECO:0000259" key="1">
    <source>
        <dbReference type="PROSITE" id="PS50042"/>
    </source>
</evidence>